<comment type="caution">
    <text evidence="2">The sequence shown here is derived from an EMBL/GenBank/DDBJ whole genome shotgun (WGS) entry which is preliminary data.</text>
</comment>
<dbReference type="Proteomes" id="UP001642484">
    <property type="component" value="Unassembled WGS sequence"/>
</dbReference>
<name>A0ABP0IYK6_9DINO</name>
<evidence type="ECO:0000313" key="3">
    <source>
        <dbReference type="Proteomes" id="UP001642484"/>
    </source>
</evidence>
<gene>
    <name evidence="2" type="ORF">CCMP2556_LOCUS8731</name>
</gene>
<protein>
    <submittedName>
        <fullName evidence="2">Uncharacterized protein</fullName>
    </submittedName>
</protein>
<reference evidence="2 3" key="1">
    <citation type="submission" date="2024-02" db="EMBL/GenBank/DDBJ databases">
        <authorList>
            <person name="Chen Y."/>
            <person name="Shah S."/>
            <person name="Dougan E. K."/>
            <person name="Thang M."/>
            <person name="Chan C."/>
        </authorList>
    </citation>
    <scope>NUCLEOTIDE SEQUENCE [LARGE SCALE GENOMIC DNA]</scope>
</reference>
<dbReference type="EMBL" id="CAXAMN010004002">
    <property type="protein sequence ID" value="CAK9007191.1"/>
    <property type="molecule type" value="Genomic_DNA"/>
</dbReference>
<accession>A0ABP0IYK6</accession>
<evidence type="ECO:0000313" key="2">
    <source>
        <dbReference type="EMBL" id="CAK9007191.1"/>
    </source>
</evidence>
<feature type="coiled-coil region" evidence="1">
    <location>
        <begin position="165"/>
        <end position="192"/>
    </location>
</feature>
<keyword evidence="1" id="KW-0175">Coiled coil</keyword>
<keyword evidence="3" id="KW-1185">Reference proteome</keyword>
<proteinExistence type="predicted"/>
<sequence>MTAGVEAAPFLLSVVFLTIHDEHDPRSSEAQESRRDLLESIKPFLECRSPGEEESGRGEPKSEEEWLEDACSTLARWRFGEGRRNDVEIELELPQYKIDELLAQLQDHVVNHDQDSSLKSEFPLAHVATVAALAPVRAPVRGALGDSTALRVADEWDPLAKLAQFKELQARYAAVKEQRERAESTKRILQQMPTAGATPPPAPAMATGVADPQITPPEFPPAGGLPFPFCGVPGVLSPRTKAPPEPERDLTDGAYVYDAVREIAREEGPEVYTRMSKEEVLLAKDGMDMTLNHLRTTGARMRTEVRELDRKMEEAGQMAQIRQMASNEPELQDELMAQQRLIHEQQRLADEERAFWLRREKVLQPEEVDDFHLEGGHVSFHSPRGAGRVPFVTVGECCDFLSSGEPIVCWAVVWRSLGSGCGPFLKFLKFGHWDVLETLDS</sequence>
<evidence type="ECO:0000256" key="1">
    <source>
        <dbReference type="SAM" id="Coils"/>
    </source>
</evidence>
<organism evidence="2 3">
    <name type="scientific">Durusdinium trenchii</name>
    <dbReference type="NCBI Taxonomy" id="1381693"/>
    <lineage>
        <taxon>Eukaryota</taxon>
        <taxon>Sar</taxon>
        <taxon>Alveolata</taxon>
        <taxon>Dinophyceae</taxon>
        <taxon>Suessiales</taxon>
        <taxon>Symbiodiniaceae</taxon>
        <taxon>Durusdinium</taxon>
    </lineage>
</organism>